<evidence type="ECO:0000256" key="3">
    <source>
        <dbReference type="ARBA" id="ARBA00022525"/>
    </source>
</evidence>
<dbReference type="SMART" id="SM00635">
    <property type="entry name" value="BID_2"/>
    <property type="match status" value="1"/>
</dbReference>
<dbReference type="Pfam" id="PF22842">
    <property type="entry name" value="Pel9A-like_beta_helix"/>
    <property type="match status" value="1"/>
</dbReference>
<dbReference type="InterPro" id="IPR006626">
    <property type="entry name" value="PbH1"/>
</dbReference>
<comment type="cofactor">
    <cofactor evidence="1">
        <name>Ca(2+)</name>
        <dbReference type="ChEBI" id="CHEBI:29108"/>
    </cofactor>
</comment>
<dbReference type="SUPFAM" id="SSF49373">
    <property type="entry name" value="Invasin/intimin cell-adhesion fragments"/>
    <property type="match status" value="1"/>
</dbReference>
<dbReference type="InterPro" id="IPR011050">
    <property type="entry name" value="Pectin_lyase_fold/virulence"/>
</dbReference>
<dbReference type="InterPro" id="IPR053868">
    <property type="entry name" value="Pel9A-like_beta_helix"/>
</dbReference>
<keyword evidence="7" id="KW-0456">Lyase</keyword>
<comment type="similarity">
    <text evidence="8">Belongs to the polysaccharide lyase 9 family.</text>
</comment>
<reference evidence="10 11" key="1">
    <citation type="submission" date="2023-03" db="EMBL/GenBank/DDBJ databases">
        <title>Strain YYF002 represents a novel species in the genus Winogradskyella isolated from seawater.</title>
        <authorList>
            <person name="Fu Z.-Y."/>
        </authorList>
    </citation>
    <scope>NUCLEOTIDE SEQUENCE [LARGE SCALE GENOMIC DNA]</scope>
    <source>
        <strain evidence="10 11">YYF002</strain>
    </source>
</reference>
<keyword evidence="5" id="KW-0732">Signal</keyword>
<dbReference type="InterPro" id="IPR012334">
    <property type="entry name" value="Pectin_lyas_fold"/>
</dbReference>
<evidence type="ECO:0000256" key="6">
    <source>
        <dbReference type="ARBA" id="ARBA00022837"/>
    </source>
</evidence>
<dbReference type="InterPro" id="IPR003343">
    <property type="entry name" value="Big_2"/>
</dbReference>
<dbReference type="PANTHER" id="PTHR40088:SF1">
    <property type="entry name" value="PECTATE LYASE PEL9"/>
    <property type="match status" value="1"/>
</dbReference>
<keyword evidence="3" id="KW-0964">Secreted</keyword>
<dbReference type="SUPFAM" id="SSF51126">
    <property type="entry name" value="Pectin lyase-like"/>
    <property type="match status" value="1"/>
</dbReference>
<evidence type="ECO:0000259" key="9">
    <source>
        <dbReference type="SMART" id="SM00635"/>
    </source>
</evidence>
<dbReference type="Pfam" id="PF02368">
    <property type="entry name" value="Big_2"/>
    <property type="match status" value="1"/>
</dbReference>
<dbReference type="InterPro" id="IPR008964">
    <property type="entry name" value="Invasin/intimin_cell_adhesion"/>
</dbReference>
<dbReference type="Proteomes" id="UP001529085">
    <property type="component" value="Unassembled WGS sequence"/>
</dbReference>
<evidence type="ECO:0000256" key="8">
    <source>
        <dbReference type="ARBA" id="ARBA00038263"/>
    </source>
</evidence>
<protein>
    <submittedName>
        <fullName evidence="10">Ig-like domain-containing protein</fullName>
    </submittedName>
</protein>
<dbReference type="EMBL" id="JARSBN010000007">
    <property type="protein sequence ID" value="MDG4716809.1"/>
    <property type="molecule type" value="Genomic_DNA"/>
</dbReference>
<keyword evidence="4" id="KW-0479">Metal-binding</keyword>
<evidence type="ECO:0000313" key="10">
    <source>
        <dbReference type="EMBL" id="MDG4716809.1"/>
    </source>
</evidence>
<feature type="domain" description="BIG2" evidence="9">
    <location>
        <begin position="36"/>
        <end position="110"/>
    </location>
</feature>
<dbReference type="SMART" id="SM00710">
    <property type="entry name" value="PbH1"/>
    <property type="match status" value="5"/>
</dbReference>
<gene>
    <name evidence="10" type="ORF">P7122_13055</name>
</gene>
<comment type="caution">
    <text evidence="10">The sequence shown here is derived from an EMBL/GenBank/DDBJ whole genome shotgun (WGS) entry which is preliminary data.</text>
</comment>
<dbReference type="Gene3D" id="2.160.20.10">
    <property type="entry name" value="Single-stranded right-handed beta-helix, Pectin lyase-like"/>
    <property type="match status" value="1"/>
</dbReference>
<evidence type="ECO:0000256" key="7">
    <source>
        <dbReference type="ARBA" id="ARBA00023239"/>
    </source>
</evidence>
<dbReference type="RefSeq" id="WP_278006248.1">
    <property type="nucleotide sequence ID" value="NZ_JARSBN010000007.1"/>
</dbReference>
<keyword evidence="6" id="KW-0106">Calcium</keyword>
<dbReference type="Gene3D" id="2.60.40.1080">
    <property type="match status" value="1"/>
</dbReference>
<evidence type="ECO:0000313" key="11">
    <source>
        <dbReference type="Proteomes" id="UP001529085"/>
    </source>
</evidence>
<evidence type="ECO:0000256" key="2">
    <source>
        <dbReference type="ARBA" id="ARBA00004613"/>
    </source>
</evidence>
<evidence type="ECO:0000256" key="1">
    <source>
        <dbReference type="ARBA" id="ARBA00001913"/>
    </source>
</evidence>
<accession>A0ABT6G435</accession>
<dbReference type="PANTHER" id="PTHR40088">
    <property type="entry name" value="PECTATE LYASE (EUROFUNG)"/>
    <property type="match status" value="1"/>
</dbReference>
<dbReference type="InterPro" id="IPR052052">
    <property type="entry name" value="Polysaccharide_Lyase_9"/>
</dbReference>
<name>A0ABT6G435_9FLAO</name>
<evidence type="ECO:0000256" key="4">
    <source>
        <dbReference type="ARBA" id="ARBA00022723"/>
    </source>
</evidence>
<sequence length="494" mass="52143">MKNINIIILQVIVILYLLPTLGCSSDSSGGSSETIAVSSITISGSTITDGGSSQLSVSVLPSDATNSAVTWMVNNSSVATISNSGLLTAISNGSVTVRATAQDGSNVFAEKMFEISGVSDPVNGTVVETSQQLLAAIASANSGETIYVRGGDYIFNSTIQITGNGSGNNLISLFAYPSDTERPRFNFSSMSENSSNRGVELSGDYWHIKGIDIYAAGDNGMHISGNNNTIEFCTFSENKDSGLQIDGGGSNNIILNCDSYYNADASLENADGFACKLNAGSNNKFIGCRAWQNLDDGWDGYLRDTDNISTTYENCWAFKNGYLMDGTVGAGDGNGFKTGGSDDKTLKHNAVYTNCIAAGNVYDGFDHNSNRGEVEIYNCSAYSNGRNINFSSTNIAQFLLIKNTASFAGNNNDSYSATTTDISSNGWQNGITTNASDFITVDIDLLASPRNEDGSLPNIDFLKLVSGSDLIDAGEDVGLPFNGTAPDIGAFEFN</sequence>
<keyword evidence="11" id="KW-1185">Reference proteome</keyword>
<comment type="subcellular location">
    <subcellularLocation>
        <location evidence="2">Secreted</location>
    </subcellularLocation>
</comment>
<organism evidence="10 11">
    <name type="scientific">Winogradskyella marincola</name>
    <dbReference type="NCBI Taxonomy" id="3037795"/>
    <lineage>
        <taxon>Bacteria</taxon>
        <taxon>Pseudomonadati</taxon>
        <taxon>Bacteroidota</taxon>
        <taxon>Flavobacteriia</taxon>
        <taxon>Flavobacteriales</taxon>
        <taxon>Flavobacteriaceae</taxon>
        <taxon>Winogradskyella</taxon>
    </lineage>
</organism>
<evidence type="ECO:0000256" key="5">
    <source>
        <dbReference type="ARBA" id="ARBA00022729"/>
    </source>
</evidence>
<proteinExistence type="inferred from homology"/>